<keyword evidence="3" id="KW-1185">Reference proteome</keyword>
<accession>A0A6G6SJY6</accession>
<keyword evidence="2" id="KW-0547">Nucleotide-binding</keyword>
<proteinExistence type="predicted"/>
<keyword evidence="2" id="KW-0067">ATP-binding</keyword>
<dbReference type="Proteomes" id="UP000503287">
    <property type="component" value="Chromosome"/>
</dbReference>
<dbReference type="PROSITE" id="PS50212">
    <property type="entry name" value="RASGEF_NTER"/>
    <property type="match status" value="1"/>
</dbReference>
<sequence length="494" mass="56708">MPQDYKLTPSASSLSESMRDIGYSLATAIADIIDNSITAKATHVDIFCDLSKDEPLLIIIDNGCGISQDDLILAMKHGTINPKSQREPHDLGRFGLGMKTASFSQCRSLTVISSVNSVKVGAKWDLDYISEKDEWLLAILEQDDILNINYVDCIPETGTAVIWQKLDRLCENLSGPKRDEVVNEKLDLVERHLALVFHRFLSGEAKLHSKLSISINGHPVKSFDPFCRKNKATQLLPKETVRLDGKDVTIQPYVLPHHSKLTADEYDFYEDRSSFISNQGVYIYRNDRLMAWGDWFRLVPKGEATKLTRIQIDFPNSLDESWTIDIKKSRVSLPREVKERLRQIISKITYTNVRIHQGRGQKLFQETKAPVWERYADKGKIRFELNLSHPLLDDLKKEMTESQHRTLLSYLHTITATLPIEMIYSDYSSSPRSIDQNSLDENLVIPKLEILKESLFQNNTVDPDVFRDFILSMRMFDEHQELVEKYIRETLSAD</sequence>
<protein>
    <submittedName>
        <fullName evidence="2">ATP-binding protein</fullName>
    </submittedName>
</protein>
<dbReference type="SUPFAM" id="SSF55874">
    <property type="entry name" value="ATPase domain of HSP90 chaperone/DNA topoisomerase II/histidine kinase"/>
    <property type="match status" value="1"/>
</dbReference>
<gene>
    <name evidence="2" type="ORF">GTH24_13500</name>
</gene>
<reference evidence="2 3" key="1">
    <citation type="submission" date="2020-01" db="EMBL/GenBank/DDBJ databases">
        <title>The genomic epidemiology of tigecycline resistance gene tet(X) variants in a swine farm in China.</title>
        <authorList>
            <person name="Peng K."/>
            <person name="Li R."/>
        </authorList>
    </citation>
    <scope>NUCLEOTIDE SEQUENCE [LARGE SCALE GENOMIC DNA]</scope>
    <source>
        <strain evidence="2 3">ZN3</strain>
    </source>
</reference>
<dbReference type="InterPro" id="IPR036890">
    <property type="entry name" value="HATPase_C_sf"/>
</dbReference>
<dbReference type="RefSeq" id="WP_164526519.1">
    <property type="nucleotide sequence ID" value="NZ_CP047344.1"/>
</dbReference>
<evidence type="ECO:0000313" key="3">
    <source>
        <dbReference type="Proteomes" id="UP000503287"/>
    </source>
</evidence>
<evidence type="ECO:0000313" key="2">
    <source>
        <dbReference type="EMBL" id="QIF94845.1"/>
    </source>
</evidence>
<organism evidence="2 3">
    <name type="scientific">Proteus vulgaris</name>
    <dbReference type="NCBI Taxonomy" id="585"/>
    <lineage>
        <taxon>Bacteria</taxon>
        <taxon>Pseudomonadati</taxon>
        <taxon>Pseudomonadota</taxon>
        <taxon>Gammaproteobacteria</taxon>
        <taxon>Enterobacterales</taxon>
        <taxon>Morganellaceae</taxon>
        <taxon>Proteus</taxon>
    </lineage>
</organism>
<dbReference type="EMBL" id="CP047344">
    <property type="protein sequence ID" value="QIF94845.1"/>
    <property type="molecule type" value="Genomic_DNA"/>
</dbReference>
<dbReference type="Gene3D" id="3.30.565.10">
    <property type="entry name" value="Histidine kinase-like ATPase, C-terminal domain"/>
    <property type="match status" value="1"/>
</dbReference>
<dbReference type="Pfam" id="PF13589">
    <property type="entry name" value="HATPase_c_3"/>
    <property type="match status" value="1"/>
</dbReference>
<dbReference type="InterPro" id="IPR000651">
    <property type="entry name" value="Ras-like_Gua-exchang_fac_N"/>
</dbReference>
<dbReference type="AlphaFoldDB" id="A0A6G6SJY6"/>
<name>A0A6G6SJY6_PROVU</name>
<dbReference type="GO" id="GO:0005524">
    <property type="term" value="F:ATP binding"/>
    <property type="evidence" value="ECO:0007669"/>
    <property type="project" value="UniProtKB-KW"/>
</dbReference>
<evidence type="ECO:0000259" key="1">
    <source>
        <dbReference type="PROSITE" id="PS50212"/>
    </source>
</evidence>
<feature type="domain" description="N-terminal Ras-GEF" evidence="1">
    <location>
        <begin position="439"/>
        <end position="494"/>
    </location>
</feature>